<name>A0AAD7CT93_MYCRO</name>
<comment type="caution">
    <text evidence="1">The sequence shown here is derived from an EMBL/GenBank/DDBJ whole genome shotgun (WGS) entry which is preliminary data.</text>
</comment>
<sequence length="242" mass="27175">MGRKKKSCARCNRTLTVQSRVYELNRKSTLLCPLGCEKVWLQDTDHTIVARHVEQHTEIVFRAHSLTKFTVALVNPAETSYEDLVTQIDLGGRPPQRVPMNIPMHLNHRVQHWGMLDRLMCYLYPLHHSPVPGFSQQDFLPGSMSELRYATQDVDEVGFASPPRTPHAPSPAPVEETLYSMDSRDDDFFGSSPTLDRTDCDPLEKQCEGEQPLAHAEGSPVAETAIDLQASAPHALLVSLHR</sequence>
<evidence type="ECO:0000313" key="2">
    <source>
        <dbReference type="Proteomes" id="UP001221757"/>
    </source>
</evidence>
<dbReference type="Proteomes" id="UP001221757">
    <property type="component" value="Unassembled WGS sequence"/>
</dbReference>
<reference evidence="1" key="1">
    <citation type="submission" date="2023-03" db="EMBL/GenBank/DDBJ databases">
        <title>Massive genome expansion in bonnet fungi (Mycena s.s.) driven by repeated elements and novel gene families across ecological guilds.</title>
        <authorList>
            <consortium name="Lawrence Berkeley National Laboratory"/>
            <person name="Harder C.B."/>
            <person name="Miyauchi S."/>
            <person name="Viragh M."/>
            <person name="Kuo A."/>
            <person name="Thoen E."/>
            <person name="Andreopoulos B."/>
            <person name="Lu D."/>
            <person name="Skrede I."/>
            <person name="Drula E."/>
            <person name="Henrissat B."/>
            <person name="Morin E."/>
            <person name="Kohler A."/>
            <person name="Barry K."/>
            <person name="LaButti K."/>
            <person name="Morin E."/>
            <person name="Salamov A."/>
            <person name="Lipzen A."/>
            <person name="Mereny Z."/>
            <person name="Hegedus B."/>
            <person name="Baldrian P."/>
            <person name="Stursova M."/>
            <person name="Weitz H."/>
            <person name="Taylor A."/>
            <person name="Grigoriev I.V."/>
            <person name="Nagy L.G."/>
            <person name="Martin F."/>
            <person name="Kauserud H."/>
        </authorList>
    </citation>
    <scope>NUCLEOTIDE SEQUENCE</scope>
    <source>
        <strain evidence="1">CBHHK067</strain>
    </source>
</reference>
<dbReference type="EMBL" id="JARKIE010000239">
    <property type="protein sequence ID" value="KAJ7662477.1"/>
    <property type="molecule type" value="Genomic_DNA"/>
</dbReference>
<gene>
    <name evidence="1" type="ORF">B0H17DRAFT_1144265</name>
</gene>
<dbReference type="AlphaFoldDB" id="A0AAD7CT93"/>
<proteinExistence type="predicted"/>
<evidence type="ECO:0000313" key="1">
    <source>
        <dbReference type="EMBL" id="KAJ7662477.1"/>
    </source>
</evidence>
<organism evidence="1 2">
    <name type="scientific">Mycena rosella</name>
    <name type="common">Pink bonnet</name>
    <name type="synonym">Agaricus rosellus</name>
    <dbReference type="NCBI Taxonomy" id="1033263"/>
    <lineage>
        <taxon>Eukaryota</taxon>
        <taxon>Fungi</taxon>
        <taxon>Dikarya</taxon>
        <taxon>Basidiomycota</taxon>
        <taxon>Agaricomycotina</taxon>
        <taxon>Agaricomycetes</taxon>
        <taxon>Agaricomycetidae</taxon>
        <taxon>Agaricales</taxon>
        <taxon>Marasmiineae</taxon>
        <taxon>Mycenaceae</taxon>
        <taxon>Mycena</taxon>
    </lineage>
</organism>
<accession>A0AAD7CT93</accession>
<protein>
    <submittedName>
        <fullName evidence="1">Uncharacterized protein</fullName>
    </submittedName>
</protein>
<keyword evidence="2" id="KW-1185">Reference proteome</keyword>